<dbReference type="AlphaFoldDB" id="A0A919YPK0"/>
<evidence type="ECO:0000313" key="3">
    <source>
        <dbReference type="Proteomes" id="UP000683139"/>
    </source>
</evidence>
<name>A0A919YPK0_9BACL</name>
<proteinExistence type="predicted"/>
<keyword evidence="1" id="KW-1133">Transmembrane helix</keyword>
<keyword evidence="1" id="KW-0812">Transmembrane</keyword>
<evidence type="ECO:0000313" key="2">
    <source>
        <dbReference type="EMBL" id="GIP16977.1"/>
    </source>
</evidence>
<comment type="caution">
    <text evidence="2">The sequence shown here is derived from an EMBL/GenBank/DDBJ whole genome shotgun (WGS) entry which is preliminary data.</text>
</comment>
<protein>
    <submittedName>
        <fullName evidence="2">Uncharacterized protein</fullName>
    </submittedName>
</protein>
<sequence length="39" mass="4472">MSFHWSSMFFTIIAFLGVVAVAAFIVIIVILIRKLMEKK</sequence>
<keyword evidence="3" id="KW-1185">Reference proteome</keyword>
<reference evidence="2" key="1">
    <citation type="submission" date="2021-03" db="EMBL/GenBank/DDBJ databases">
        <title>Antimicrobial resistance genes in bacteria isolated from Japanese honey, and their potential for conferring macrolide and lincosamide resistance in the American foulbrood pathogen Paenibacillus larvae.</title>
        <authorList>
            <person name="Okamoto M."/>
            <person name="Kumagai M."/>
            <person name="Kanamori H."/>
            <person name="Takamatsu D."/>
        </authorList>
    </citation>
    <scope>NUCLEOTIDE SEQUENCE</scope>
    <source>
        <strain evidence="2">J40TS1</strain>
    </source>
</reference>
<keyword evidence="1" id="KW-0472">Membrane</keyword>
<gene>
    <name evidence="2" type="ORF">J40TS1_26190</name>
</gene>
<evidence type="ECO:0000256" key="1">
    <source>
        <dbReference type="SAM" id="Phobius"/>
    </source>
</evidence>
<organism evidence="2 3">
    <name type="scientific">Paenibacillus montaniterrae</name>
    <dbReference type="NCBI Taxonomy" id="429341"/>
    <lineage>
        <taxon>Bacteria</taxon>
        <taxon>Bacillati</taxon>
        <taxon>Bacillota</taxon>
        <taxon>Bacilli</taxon>
        <taxon>Bacillales</taxon>
        <taxon>Paenibacillaceae</taxon>
        <taxon>Paenibacillus</taxon>
    </lineage>
</organism>
<dbReference type="EMBL" id="BOSE01000004">
    <property type="protein sequence ID" value="GIP16977.1"/>
    <property type="molecule type" value="Genomic_DNA"/>
</dbReference>
<feature type="transmembrane region" description="Helical" evidence="1">
    <location>
        <begin position="6"/>
        <end position="32"/>
    </location>
</feature>
<dbReference type="Proteomes" id="UP000683139">
    <property type="component" value="Unassembled WGS sequence"/>
</dbReference>
<accession>A0A919YPK0</accession>